<gene>
    <name evidence="1" type="ORF">ZHAS_00021080</name>
</gene>
<accession>A0A084WRG6</accession>
<evidence type="ECO:0000313" key="2">
    <source>
        <dbReference type="EnsemblMetazoa" id="ASIC021080-PA"/>
    </source>
</evidence>
<dbReference type="Proteomes" id="UP000030765">
    <property type="component" value="Unassembled WGS sequence"/>
</dbReference>
<protein>
    <submittedName>
        <fullName evidence="1 2">Uncharacterized protein</fullName>
    </submittedName>
</protein>
<keyword evidence="3" id="KW-1185">Reference proteome</keyword>
<evidence type="ECO:0000313" key="1">
    <source>
        <dbReference type="EMBL" id="KFB52810.1"/>
    </source>
</evidence>
<name>A0A084WRG6_ANOSI</name>
<proteinExistence type="predicted"/>
<reference evidence="1 3" key="1">
    <citation type="journal article" date="2014" name="BMC Genomics">
        <title>Genome sequence of Anopheles sinensis provides insight into genetics basis of mosquito competence for malaria parasites.</title>
        <authorList>
            <person name="Zhou D."/>
            <person name="Zhang D."/>
            <person name="Ding G."/>
            <person name="Shi L."/>
            <person name="Hou Q."/>
            <person name="Ye Y."/>
            <person name="Xu Y."/>
            <person name="Zhou H."/>
            <person name="Xiong C."/>
            <person name="Li S."/>
            <person name="Yu J."/>
            <person name="Hong S."/>
            <person name="Yu X."/>
            <person name="Zou P."/>
            <person name="Chen C."/>
            <person name="Chang X."/>
            <person name="Wang W."/>
            <person name="Lv Y."/>
            <person name="Sun Y."/>
            <person name="Ma L."/>
            <person name="Shen B."/>
            <person name="Zhu C."/>
        </authorList>
    </citation>
    <scope>NUCLEOTIDE SEQUENCE [LARGE SCALE GENOMIC DNA]</scope>
</reference>
<dbReference type="EnsemblMetazoa" id="ASIC021080-RA">
    <property type="protein sequence ID" value="ASIC021080-PA"/>
    <property type="gene ID" value="ASIC021080"/>
</dbReference>
<reference evidence="2" key="2">
    <citation type="submission" date="2020-05" db="UniProtKB">
        <authorList>
            <consortium name="EnsemblMetazoa"/>
        </authorList>
    </citation>
    <scope>IDENTIFICATION</scope>
</reference>
<evidence type="ECO:0000313" key="3">
    <source>
        <dbReference type="Proteomes" id="UP000030765"/>
    </source>
</evidence>
<dbReference type="EMBL" id="KE525405">
    <property type="protein sequence ID" value="KFB52810.1"/>
    <property type="molecule type" value="Genomic_DNA"/>
</dbReference>
<dbReference type="AlphaFoldDB" id="A0A084WRG6"/>
<dbReference type="EMBL" id="ATLV01026054">
    <property type="status" value="NOT_ANNOTATED_CDS"/>
    <property type="molecule type" value="Genomic_DNA"/>
</dbReference>
<dbReference type="VEuPathDB" id="VectorBase:ASIC021080"/>
<organism evidence="1">
    <name type="scientific">Anopheles sinensis</name>
    <name type="common">Mosquito</name>
    <dbReference type="NCBI Taxonomy" id="74873"/>
    <lineage>
        <taxon>Eukaryota</taxon>
        <taxon>Metazoa</taxon>
        <taxon>Ecdysozoa</taxon>
        <taxon>Arthropoda</taxon>
        <taxon>Hexapoda</taxon>
        <taxon>Insecta</taxon>
        <taxon>Pterygota</taxon>
        <taxon>Neoptera</taxon>
        <taxon>Endopterygota</taxon>
        <taxon>Diptera</taxon>
        <taxon>Nematocera</taxon>
        <taxon>Culicoidea</taxon>
        <taxon>Culicidae</taxon>
        <taxon>Anophelinae</taxon>
        <taxon>Anopheles</taxon>
    </lineage>
</organism>
<sequence>MLANRKRLAGRLLWARAIAALVSTALAHNYVASFKSPALPRSARERAAIPVPRDVDGRVPGNWSILGPLQTGSD</sequence>